<dbReference type="Pfam" id="PF09931">
    <property type="entry name" value="Phage_phiJL001_Gp84_N"/>
    <property type="match status" value="1"/>
</dbReference>
<protein>
    <recommendedName>
        <fullName evidence="1">Bacteriophage phiJL001 Gp84 C-terminal domain-containing protein</fullName>
    </recommendedName>
</protein>
<dbReference type="Pfam" id="PF09356">
    <property type="entry name" value="Phage_BR0599"/>
    <property type="match status" value="1"/>
</dbReference>
<dbReference type="RefSeq" id="WP_066813593.1">
    <property type="nucleotide sequence ID" value="NZ_CP012661.1"/>
</dbReference>
<dbReference type="OrthoDB" id="1633386at2"/>
<dbReference type="InterPro" id="IPR011928">
    <property type="entry name" value="Phage_phiJL001_Gp84"/>
</dbReference>
<dbReference type="STRING" id="1335048.AKL17_2444"/>
<dbReference type="Proteomes" id="UP000076128">
    <property type="component" value="Chromosome"/>
</dbReference>
<evidence type="ECO:0000313" key="3">
    <source>
        <dbReference type="Proteomes" id="UP000076128"/>
    </source>
</evidence>
<dbReference type="PATRIC" id="fig|1335048.3.peg.2546"/>
<dbReference type="InterPro" id="IPR018964">
    <property type="entry name" value="Phage_phiJL001_Gp84_C"/>
</dbReference>
<dbReference type="AlphaFoldDB" id="A0A165SNN4"/>
<dbReference type="EMBL" id="CP012661">
    <property type="protein sequence ID" value="AMY69689.1"/>
    <property type="molecule type" value="Genomic_DNA"/>
</dbReference>
<dbReference type="NCBIfam" id="TIGR02218">
    <property type="entry name" value="phg_TIGR02218"/>
    <property type="match status" value="1"/>
</dbReference>
<dbReference type="KEGG" id="daa:AKL17_2444"/>
<evidence type="ECO:0000313" key="2">
    <source>
        <dbReference type="EMBL" id="AMY69689.1"/>
    </source>
</evidence>
<evidence type="ECO:0000259" key="1">
    <source>
        <dbReference type="Pfam" id="PF09356"/>
    </source>
</evidence>
<organism evidence="2 3">
    <name type="scientific">Frigidibacter mobilis</name>
    <dbReference type="NCBI Taxonomy" id="1335048"/>
    <lineage>
        <taxon>Bacteria</taxon>
        <taxon>Pseudomonadati</taxon>
        <taxon>Pseudomonadota</taxon>
        <taxon>Alphaproteobacteria</taxon>
        <taxon>Rhodobacterales</taxon>
        <taxon>Paracoccaceae</taxon>
        <taxon>Frigidibacter</taxon>
    </lineage>
</organism>
<gene>
    <name evidence="2" type="ORF">AKL17_2444</name>
</gene>
<keyword evidence="3" id="KW-1185">Reference proteome</keyword>
<proteinExistence type="predicted"/>
<feature type="domain" description="Bacteriophage phiJL001 Gp84 C-terminal" evidence="1">
    <location>
        <begin position="193"/>
        <end position="275"/>
    </location>
</feature>
<reference evidence="2 3" key="1">
    <citation type="submission" date="2015-09" db="EMBL/GenBank/DDBJ databases">
        <title>Complete genome sequence of Defluviimonas alba cai42t isolated from an oilfield in Xinjiang.</title>
        <authorList>
            <person name="Geng S."/>
            <person name="Pan X."/>
            <person name="Wu X."/>
        </authorList>
    </citation>
    <scope>NUCLEOTIDE SEQUENCE [LARGE SCALE GENOMIC DNA]</scope>
    <source>
        <strain evidence="3">cai42</strain>
    </source>
</reference>
<name>A0A165SNN4_9RHOB</name>
<sequence>MSAEGLFAHLAGGASTVCRCWAVMRGDGVVLGFTDHDRDLSFEGIVFRADSGITARALAQSTGLAVDNSEAYGALRSDAISEADILAGRFDGADVRAWLVNWADPEARLLQFRGSLGELTRAGGAFTAELRGLSEPLNHAQGRIFLSGCSAVLGDARCRFDLAQPGYRVEVAASEPDGGAVFRLPALPEFEDRWFEKGRLSVLSGAAAGLWGSIKNDRLEAGGRSVELWQELRAPVAEGDLLRLEAGCDKRGETCRLKFQNFMNFRGFPHIPGEDWLTITPMKAARGKS</sequence>
<accession>A0A165SNN4</accession>